<reference evidence="7" key="2">
    <citation type="submission" date="2009-11" db="EMBL/GenBank/DDBJ databases">
        <title>The Genome Sequence of Allomyces macrogynus strain ATCC 38327.</title>
        <authorList>
            <consortium name="The Broad Institute Genome Sequencing Platform"/>
            <person name="Russ C."/>
            <person name="Cuomo C."/>
            <person name="Shea T."/>
            <person name="Young S.K."/>
            <person name="Zeng Q."/>
            <person name="Koehrsen M."/>
            <person name="Haas B."/>
            <person name="Borodovsky M."/>
            <person name="Guigo R."/>
            <person name="Alvarado L."/>
            <person name="Berlin A."/>
            <person name="Borenstein D."/>
            <person name="Chen Z."/>
            <person name="Engels R."/>
            <person name="Freedman E."/>
            <person name="Gellesch M."/>
            <person name="Goldberg J."/>
            <person name="Griggs A."/>
            <person name="Gujja S."/>
            <person name="Heiman D."/>
            <person name="Hepburn T."/>
            <person name="Howarth C."/>
            <person name="Jen D."/>
            <person name="Larson L."/>
            <person name="Lewis B."/>
            <person name="Mehta T."/>
            <person name="Park D."/>
            <person name="Pearson M."/>
            <person name="Roberts A."/>
            <person name="Saif S."/>
            <person name="Shenoy N."/>
            <person name="Sisk P."/>
            <person name="Stolte C."/>
            <person name="Sykes S."/>
            <person name="Walk T."/>
            <person name="White J."/>
            <person name="Yandava C."/>
            <person name="Burger G."/>
            <person name="Gray M.W."/>
            <person name="Holland P.W.H."/>
            <person name="King N."/>
            <person name="Lang F.B.F."/>
            <person name="Roger A.J."/>
            <person name="Ruiz-Trillo I."/>
            <person name="Lander E."/>
            <person name="Nusbaum C."/>
        </authorList>
    </citation>
    <scope>NUCLEOTIDE SEQUENCE [LARGE SCALE GENOMIC DNA]</scope>
    <source>
        <strain evidence="7">ATCC 38327</strain>
    </source>
</reference>
<dbReference type="OrthoDB" id="67317at2759"/>
<dbReference type="InterPro" id="IPR056552">
    <property type="entry name" value="Ribonucl_Kappa"/>
</dbReference>
<proteinExistence type="predicted"/>
<dbReference type="VEuPathDB" id="FungiDB:AMAG_02215"/>
<name>A0A0L0S1Y1_ALLM3</name>
<accession>A0A0L0S1Y1</accession>
<dbReference type="OMA" id="FGLWQVS"/>
<dbReference type="Proteomes" id="UP000054350">
    <property type="component" value="Unassembled WGS sequence"/>
</dbReference>
<keyword evidence="3 5" id="KW-1133">Transmembrane helix</keyword>
<evidence type="ECO:0000256" key="5">
    <source>
        <dbReference type="SAM" id="Phobius"/>
    </source>
</evidence>
<keyword evidence="4 5" id="KW-0472">Membrane</keyword>
<dbReference type="GO" id="GO:0016020">
    <property type="term" value="C:membrane"/>
    <property type="evidence" value="ECO:0007669"/>
    <property type="project" value="UniProtKB-SubCell"/>
</dbReference>
<evidence type="ECO:0000256" key="3">
    <source>
        <dbReference type="ARBA" id="ARBA00022989"/>
    </source>
</evidence>
<keyword evidence="2 5" id="KW-0812">Transmembrane</keyword>
<gene>
    <name evidence="6" type="ORF">AMAG_02215</name>
</gene>
<comment type="subcellular location">
    <subcellularLocation>
        <location evidence="1">Membrane</location>
    </subcellularLocation>
</comment>
<organism evidence="6 7">
    <name type="scientific">Allomyces macrogynus (strain ATCC 38327)</name>
    <name type="common">Allomyces javanicus var. macrogynus</name>
    <dbReference type="NCBI Taxonomy" id="578462"/>
    <lineage>
        <taxon>Eukaryota</taxon>
        <taxon>Fungi</taxon>
        <taxon>Fungi incertae sedis</taxon>
        <taxon>Blastocladiomycota</taxon>
        <taxon>Blastocladiomycetes</taxon>
        <taxon>Blastocladiales</taxon>
        <taxon>Blastocladiaceae</taxon>
        <taxon>Allomyces</taxon>
    </lineage>
</organism>
<dbReference type="eggNOG" id="ENOG502S504">
    <property type="taxonomic scope" value="Eukaryota"/>
</dbReference>
<dbReference type="EMBL" id="GG745330">
    <property type="protein sequence ID" value="KNE56406.1"/>
    <property type="molecule type" value="Genomic_DNA"/>
</dbReference>
<sequence>MKPLITNGKAVLMSLTSVAGIIFLVILGLLFNSHAPTLVEGHKAPADPAGAASTCFKAAAIYAGLLVFGLWQVSVNKRAATIHF</sequence>
<evidence type="ECO:0000256" key="1">
    <source>
        <dbReference type="ARBA" id="ARBA00004370"/>
    </source>
</evidence>
<protein>
    <submittedName>
        <fullName evidence="6">Uncharacterized protein</fullName>
    </submittedName>
</protein>
<evidence type="ECO:0000256" key="2">
    <source>
        <dbReference type="ARBA" id="ARBA00022692"/>
    </source>
</evidence>
<keyword evidence="7" id="KW-1185">Reference proteome</keyword>
<evidence type="ECO:0000256" key="4">
    <source>
        <dbReference type="ARBA" id="ARBA00023136"/>
    </source>
</evidence>
<evidence type="ECO:0000313" key="6">
    <source>
        <dbReference type="EMBL" id="KNE56406.1"/>
    </source>
</evidence>
<dbReference type="AlphaFoldDB" id="A0A0L0S1Y1"/>
<evidence type="ECO:0000313" key="7">
    <source>
        <dbReference type="Proteomes" id="UP000054350"/>
    </source>
</evidence>
<reference evidence="6 7" key="1">
    <citation type="submission" date="2009-11" db="EMBL/GenBank/DDBJ databases">
        <title>Annotation of Allomyces macrogynus ATCC 38327.</title>
        <authorList>
            <consortium name="The Broad Institute Genome Sequencing Platform"/>
            <person name="Russ C."/>
            <person name="Cuomo C."/>
            <person name="Burger G."/>
            <person name="Gray M.W."/>
            <person name="Holland P.W.H."/>
            <person name="King N."/>
            <person name="Lang F.B.F."/>
            <person name="Roger A.J."/>
            <person name="Ruiz-Trillo I."/>
            <person name="Young S.K."/>
            <person name="Zeng Q."/>
            <person name="Gargeya S."/>
            <person name="Fitzgerald M."/>
            <person name="Haas B."/>
            <person name="Abouelleil A."/>
            <person name="Alvarado L."/>
            <person name="Arachchi H.M."/>
            <person name="Berlin A."/>
            <person name="Chapman S.B."/>
            <person name="Gearin G."/>
            <person name="Goldberg J."/>
            <person name="Griggs A."/>
            <person name="Gujja S."/>
            <person name="Hansen M."/>
            <person name="Heiman D."/>
            <person name="Howarth C."/>
            <person name="Larimer J."/>
            <person name="Lui A."/>
            <person name="MacDonald P.J.P."/>
            <person name="McCowen C."/>
            <person name="Montmayeur A."/>
            <person name="Murphy C."/>
            <person name="Neiman D."/>
            <person name="Pearson M."/>
            <person name="Priest M."/>
            <person name="Roberts A."/>
            <person name="Saif S."/>
            <person name="Shea T."/>
            <person name="Sisk P."/>
            <person name="Stolte C."/>
            <person name="Sykes S."/>
            <person name="Wortman J."/>
            <person name="Nusbaum C."/>
            <person name="Birren B."/>
        </authorList>
    </citation>
    <scope>NUCLEOTIDE SEQUENCE [LARGE SCALE GENOMIC DNA]</scope>
    <source>
        <strain evidence="6 7">ATCC 38327</strain>
    </source>
</reference>
<feature type="transmembrane region" description="Helical" evidence="5">
    <location>
        <begin position="51"/>
        <end position="71"/>
    </location>
</feature>
<feature type="transmembrane region" description="Helical" evidence="5">
    <location>
        <begin position="12"/>
        <end position="31"/>
    </location>
</feature>
<dbReference type="Pfam" id="PF23489">
    <property type="entry name" value="V-ATPase_su_f"/>
    <property type="match status" value="1"/>
</dbReference>